<protein>
    <recommendedName>
        <fullName evidence="1">DUF2241 domain-containing protein</fullName>
    </recommendedName>
</protein>
<dbReference type="PANTHER" id="PTHR39199:SF1">
    <property type="entry name" value="BLR5128 PROTEIN"/>
    <property type="match status" value="1"/>
</dbReference>
<sequence length="152" mass="16750">MAPIGETSLTALISTLTLTLSPTTYVFLTIPTTQFKPPYPFPLESAIMTFREADSEGITIIAPLENARKYHQFPYQYECRLITCAVHSSLEAVGFLAVLTRELAESGISCNPVSAFYHDHLFVPVGREKDAVALLEGVVTRARKELDADGEK</sequence>
<dbReference type="RefSeq" id="XP_064700803.1">
    <property type="nucleotide sequence ID" value="XM_064853040.1"/>
</dbReference>
<keyword evidence="3" id="KW-1185">Reference proteome</keyword>
<dbReference type="Gene3D" id="3.30.2130.10">
    <property type="entry name" value="VC0802-like"/>
    <property type="match status" value="1"/>
</dbReference>
<proteinExistence type="predicted"/>
<reference evidence="2 3" key="1">
    <citation type="submission" date="2023-08" db="EMBL/GenBank/DDBJ databases">
        <title>Black Yeasts Isolated from many extreme environments.</title>
        <authorList>
            <person name="Coleine C."/>
            <person name="Stajich J.E."/>
            <person name="Selbmann L."/>
        </authorList>
    </citation>
    <scope>NUCLEOTIDE SEQUENCE [LARGE SCALE GENOMIC DNA]</scope>
    <source>
        <strain evidence="2 3">CCFEE 5792</strain>
    </source>
</reference>
<dbReference type="GO" id="GO:0046394">
    <property type="term" value="P:carboxylic acid biosynthetic process"/>
    <property type="evidence" value="ECO:0007669"/>
    <property type="project" value="UniProtKB-ARBA"/>
</dbReference>
<evidence type="ECO:0000313" key="3">
    <source>
        <dbReference type="Proteomes" id="UP001358417"/>
    </source>
</evidence>
<gene>
    <name evidence="2" type="ORF">LTR84_009500</name>
</gene>
<dbReference type="AlphaFoldDB" id="A0AAV9MUU1"/>
<feature type="domain" description="DUF2241" evidence="1">
    <location>
        <begin position="5"/>
        <end position="80"/>
    </location>
</feature>
<dbReference type="PANTHER" id="PTHR39199">
    <property type="entry name" value="BLR5128 PROTEIN"/>
    <property type="match status" value="1"/>
</dbReference>
<dbReference type="GeneID" id="89977659"/>
<dbReference type="SUPFAM" id="SSF55021">
    <property type="entry name" value="ACT-like"/>
    <property type="match status" value="2"/>
</dbReference>
<organism evidence="2 3">
    <name type="scientific">Exophiala bonariae</name>
    <dbReference type="NCBI Taxonomy" id="1690606"/>
    <lineage>
        <taxon>Eukaryota</taxon>
        <taxon>Fungi</taxon>
        <taxon>Dikarya</taxon>
        <taxon>Ascomycota</taxon>
        <taxon>Pezizomycotina</taxon>
        <taxon>Eurotiomycetes</taxon>
        <taxon>Chaetothyriomycetidae</taxon>
        <taxon>Chaetothyriales</taxon>
        <taxon>Herpotrichiellaceae</taxon>
        <taxon>Exophiala</taxon>
    </lineage>
</organism>
<dbReference type="InterPro" id="IPR018717">
    <property type="entry name" value="DUF2241"/>
</dbReference>
<dbReference type="Proteomes" id="UP001358417">
    <property type="component" value="Unassembled WGS sequence"/>
</dbReference>
<dbReference type="GO" id="GO:0006520">
    <property type="term" value="P:amino acid metabolic process"/>
    <property type="evidence" value="ECO:0007669"/>
    <property type="project" value="UniProtKB-ARBA"/>
</dbReference>
<comment type="caution">
    <text evidence="2">The sequence shown here is derived from an EMBL/GenBank/DDBJ whole genome shotgun (WGS) entry which is preliminary data.</text>
</comment>
<dbReference type="InterPro" id="IPR045865">
    <property type="entry name" value="ACT-like_dom_sf"/>
</dbReference>
<name>A0AAV9MUU1_9EURO</name>
<dbReference type="Pfam" id="PF10000">
    <property type="entry name" value="ACT_3"/>
    <property type="match status" value="1"/>
</dbReference>
<accession>A0AAV9MUU1</accession>
<evidence type="ECO:0000313" key="2">
    <source>
        <dbReference type="EMBL" id="KAK5045167.1"/>
    </source>
</evidence>
<dbReference type="EMBL" id="JAVRRD010000039">
    <property type="protein sequence ID" value="KAK5045167.1"/>
    <property type="molecule type" value="Genomic_DNA"/>
</dbReference>
<evidence type="ECO:0000259" key="1">
    <source>
        <dbReference type="Pfam" id="PF10000"/>
    </source>
</evidence>